<evidence type="ECO:0000313" key="2">
    <source>
        <dbReference type="EMBL" id="URE27589.1"/>
    </source>
</evidence>
<dbReference type="AlphaFoldDB" id="A0A9E7KU50"/>
<sequence length="272" mass="29585">MIYERFKEPIGGATPGFNSFLRVLWRIASKTGSVWVRAEEIELGFRVDLVLPSLESDLGKARLEIVCTNCPASQHPGISQHDFSNGFCRSEPKSPLARKAASKGSYSYLLKQWFEIIPNQLGESSNVLTNSDSQQRQEPRTGNTRKKNPNVQETTGTYLLIDIGVVLEGELSIGSLDLLSARRRGDAQDLVRGLPAARPHQSSAPSGGIAGPPLLPAPSEARRTGSAGEGVTTRYTRQILRRSGEEEREAEEVAAERSRARRGGMGGGGESR</sequence>
<dbReference type="Proteomes" id="UP001055439">
    <property type="component" value="Chromosome 8"/>
</dbReference>
<dbReference type="EMBL" id="CP097510">
    <property type="protein sequence ID" value="URE27589.1"/>
    <property type="molecule type" value="Genomic_DNA"/>
</dbReference>
<keyword evidence="3" id="KW-1185">Reference proteome</keyword>
<protein>
    <submittedName>
        <fullName evidence="2">Uncharacterized protein</fullName>
    </submittedName>
</protein>
<dbReference type="OrthoDB" id="430315at2759"/>
<feature type="region of interest" description="Disordered" evidence="1">
    <location>
        <begin position="125"/>
        <end position="151"/>
    </location>
</feature>
<reference evidence="2" key="1">
    <citation type="submission" date="2022-05" db="EMBL/GenBank/DDBJ databases">
        <title>The Musa troglodytarum L. genome provides insights into the mechanism of non-climacteric behaviour and enrichment of carotenoids.</title>
        <authorList>
            <person name="Wang J."/>
        </authorList>
    </citation>
    <scope>NUCLEOTIDE SEQUENCE</scope>
    <source>
        <tissue evidence="2">Leaf</tissue>
    </source>
</reference>
<evidence type="ECO:0000313" key="3">
    <source>
        <dbReference type="Proteomes" id="UP001055439"/>
    </source>
</evidence>
<feature type="region of interest" description="Disordered" evidence="1">
    <location>
        <begin position="195"/>
        <end position="272"/>
    </location>
</feature>
<gene>
    <name evidence="2" type="ORF">MUK42_05852</name>
</gene>
<accession>A0A9E7KU50</accession>
<feature type="compositionally biased region" description="Gly residues" evidence="1">
    <location>
        <begin position="263"/>
        <end position="272"/>
    </location>
</feature>
<feature type="compositionally biased region" description="Polar residues" evidence="1">
    <location>
        <begin position="125"/>
        <end position="142"/>
    </location>
</feature>
<organism evidence="2 3">
    <name type="scientific">Musa troglodytarum</name>
    <name type="common">fe'i banana</name>
    <dbReference type="NCBI Taxonomy" id="320322"/>
    <lineage>
        <taxon>Eukaryota</taxon>
        <taxon>Viridiplantae</taxon>
        <taxon>Streptophyta</taxon>
        <taxon>Embryophyta</taxon>
        <taxon>Tracheophyta</taxon>
        <taxon>Spermatophyta</taxon>
        <taxon>Magnoliopsida</taxon>
        <taxon>Liliopsida</taxon>
        <taxon>Zingiberales</taxon>
        <taxon>Musaceae</taxon>
        <taxon>Musa</taxon>
    </lineage>
</organism>
<name>A0A9E7KU50_9LILI</name>
<evidence type="ECO:0000256" key="1">
    <source>
        <dbReference type="SAM" id="MobiDB-lite"/>
    </source>
</evidence>
<proteinExistence type="predicted"/>